<proteinExistence type="predicted"/>
<reference evidence="3" key="1">
    <citation type="submission" date="2016-10" db="EMBL/GenBank/DDBJ databases">
        <authorList>
            <person name="Benchimol M."/>
            <person name="Almeida L.G."/>
            <person name="Vasconcelos A.T."/>
            <person name="Perreira-Neves A."/>
            <person name="Rosa I.A."/>
            <person name="Tasca T."/>
            <person name="Bogo M.R."/>
            <person name="de Souza W."/>
        </authorList>
    </citation>
    <scope>NUCLEOTIDE SEQUENCE [LARGE SCALE GENOMIC DNA]</scope>
    <source>
        <strain evidence="3">K</strain>
    </source>
</reference>
<comment type="caution">
    <text evidence="3">The sequence shown here is derived from an EMBL/GenBank/DDBJ whole genome shotgun (WGS) entry which is preliminary data.</text>
</comment>
<dbReference type="EMBL" id="MLAK01000502">
    <property type="protein sequence ID" value="OHT13623.1"/>
    <property type="molecule type" value="Genomic_DNA"/>
</dbReference>
<evidence type="ECO:0000256" key="2">
    <source>
        <dbReference type="SAM" id="SignalP"/>
    </source>
</evidence>
<evidence type="ECO:0000256" key="1">
    <source>
        <dbReference type="SAM" id="Phobius"/>
    </source>
</evidence>
<evidence type="ECO:0000313" key="3">
    <source>
        <dbReference type="EMBL" id="OHT13623.1"/>
    </source>
</evidence>
<feature type="transmembrane region" description="Helical" evidence="1">
    <location>
        <begin position="250"/>
        <end position="270"/>
    </location>
</feature>
<accession>A0A1J4KQS6</accession>
<name>A0A1J4KQS6_9EUKA</name>
<feature type="chain" id="PRO_5009630209" evidence="2">
    <location>
        <begin position="20"/>
        <end position="453"/>
    </location>
</feature>
<protein>
    <submittedName>
        <fullName evidence="3">Uncharacterized protein</fullName>
    </submittedName>
</protein>
<keyword evidence="4" id="KW-1185">Reference proteome</keyword>
<dbReference type="GeneID" id="94833523"/>
<keyword evidence="1" id="KW-0812">Transmembrane</keyword>
<dbReference type="RefSeq" id="XP_068366759.1">
    <property type="nucleotide sequence ID" value="XM_068498819.1"/>
</dbReference>
<evidence type="ECO:0000313" key="4">
    <source>
        <dbReference type="Proteomes" id="UP000179807"/>
    </source>
</evidence>
<dbReference type="AlphaFoldDB" id="A0A1J4KQS6"/>
<keyword evidence="1" id="KW-1133">Transmembrane helix</keyword>
<keyword evidence="2" id="KW-0732">Signal</keyword>
<sequence>MMSQIMKCFFFFIFSSVSTEMDLIKEYSIILNHGAIHSHFFKASKGLIIFRNWDNVAVTYDTHLQTMSNYSIGGPITNTPNIIGIFLANYFGMVYFKGIQKTNVSFSVVFFPDECETIYISNARKSYINLSPFKDLNNNMKLCFYNAASSPINYKIKYNFGNNQNNNLTFLSSATNEVILTNKGEITVNYAEASILFLQTSTISLENYLSIEMNAPKYDQPSSIYTGYLSTGKPYFIIGEDTLLAFSPHLVLIVVSATIASVLLLSYYIAHFCCKVQKMKIIRENDLLNQDQISNSSEEQLENINFNRNAIVSDNISTINSVRRISTPTHINIRMIHSDNKSDSSESSTSSSTIAKVQKELQNNRDNVPVYWESNNYGYPQNEYHHPTYGIIPPSNLYNFDSNDDFDDKVQEISPKEFKFLSNDDHDSNIPYFHSGNSFLNEYSCSQEDEEET</sequence>
<feature type="signal peptide" evidence="2">
    <location>
        <begin position="1"/>
        <end position="19"/>
    </location>
</feature>
<organism evidence="3 4">
    <name type="scientific">Tritrichomonas foetus</name>
    <dbReference type="NCBI Taxonomy" id="1144522"/>
    <lineage>
        <taxon>Eukaryota</taxon>
        <taxon>Metamonada</taxon>
        <taxon>Parabasalia</taxon>
        <taxon>Tritrichomonadida</taxon>
        <taxon>Tritrichomonadidae</taxon>
        <taxon>Tritrichomonas</taxon>
    </lineage>
</organism>
<gene>
    <name evidence="3" type="ORF">TRFO_16170</name>
</gene>
<keyword evidence="1" id="KW-0472">Membrane</keyword>
<dbReference type="Proteomes" id="UP000179807">
    <property type="component" value="Unassembled WGS sequence"/>
</dbReference>
<dbReference type="VEuPathDB" id="TrichDB:TRFO_16170"/>